<organism evidence="2 3">
    <name type="scientific">Pleomassaria siparia CBS 279.74</name>
    <dbReference type="NCBI Taxonomy" id="1314801"/>
    <lineage>
        <taxon>Eukaryota</taxon>
        <taxon>Fungi</taxon>
        <taxon>Dikarya</taxon>
        <taxon>Ascomycota</taxon>
        <taxon>Pezizomycotina</taxon>
        <taxon>Dothideomycetes</taxon>
        <taxon>Pleosporomycetidae</taxon>
        <taxon>Pleosporales</taxon>
        <taxon>Pleomassariaceae</taxon>
        <taxon>Pleomassaria</taxon>
    </lineage>
</organism>
<dbReference type="EMBL" id="MU005764">
    <property type="protein sequence ID" value="KAF2714529.1"/>
    <property type="molecule type" value="Genomic_DNA"/>
</dbReference>
<dbReference type="AlphaFoldDB" id="A0A6G1KNW3"/>
<dbReference type="Proteomes" id="UP000799428">
    <property type="component" value="Unassembled WGS sequence"/>
</dbReference>
<feature type="transmembrane region" description="Helical" evidence="1">
    <location>
        <begin position="12"/>
        <end position="30"/>
    </location>
</feature>
<reference evidence="2" key="1">
    <citation type="journal article" date="2020" name="Stud. Mycol.">
        <title>101 Dothideomycetes genomes: a test case for predicting lifestyles and emergence of pathogens.</title>
        <authorList>
            <person name="Haridas S."/>
            <person name="Albert R."/>
            <person name="Binder M."/>
            <person name="Bloem J."/>
            <person name="Labutti K."/>
            <person name="Salamov A."/>
            <person name="Andreopoulos B."/>
            <person name="Baker S."/>
            <person name="Barry K."/>
            <person name="Bills G."/>
            <person name="Bluhm B."/>
            <person name="Cannon C."/>
            <person name="Castanera R."/>
            <person name="Culley D."/>
            <person name="Daum C."/>
            <person name="Ezra D."/>
            <person name="Gonzalez J."/>
            <person name="Henrissat B."/>
            <person name="Kuo A."/>
            <person name="Liang C."/>
            <person name="Lipzen A."/>
            <person name="Lutzoni F."/>
            <person name="Magnuson J."/>
            <person name="Mondo S."/>
            <person name="Nolan M."/>
            <person name="Ohm R."/>
            <person name="Pangilinan J."/>
            <person name="Park H.-J."/>
            <person name="Ramirez L."/>
            <person name="Alfaro M."/>
            <person name="Sun H."/>
            <person name="Tritt A."/>
            <person name="Yoshinaga Y."/>
            <person name="Zwiers L.-H."/>
            <person name="Turgeon B."/>
            <person name="Goodwin S."/>
            <person name="Spatafora J."/>
            <person name="Crous P."/>
            <person name="Grigoriev I."/>
        </authorList>
    </citation>
    <scope>NUCLEOTIDE SEQUENCE</scope>
    <source>
        <strain evidence="2">CBS 279.74</strain>
    </source>
</reference>
<gene>
    <name evidence="2" type="ORF">K504DRAFT_496454</name>
</gene>
<evidence type="ECO:0000256" key="1">
    <source>
        <dbReference type="SAM" id="Phobius"/>
    </source>
</evidence>
<proteinExistence type="predicted"/>
<keyword evidence="3" id="KW-1185">Reference proteome</keyword>
<accession>A0A6G1KNW3</accession>
<evidence type="ECO:0000313" key="3">
    <source>
        <dbReference type="Proteomes" id="UP000799428"/>
    </source>
</evidence>
<evidence type="ECO:0000313" key="2">
    <source>
        <dbReference type="EMBL" id="KAF2714529.1"/>
    </source>
</evidence>
<protein>
    <submittedName>
        <fullName evidence="2">Uncharacterized protein</fullName>
    </submittedName>
</protein>
<sequence>MSYDRLLHPVTRNLMFSAVLMTTFLFWNVLEVTVGLLAACIPVPCTLVNTSSIDSVSQSVRSEFSLNSLHSSSRPTEGRDEDITLQNCGGHKILPDDLSNTSRQNTLGFSSNNETIAPIAIGINTNEVTKGSVKGIRVD</sequence>
<keyword evidence="1" id="KW-1133">Transmembrane helix</keyword>
<name>A0A6G1KNW3_9PLEO</name>
<keyword evidence="1" id="KW-0472">Membrane</keyword>
<keyword evidence="1" id="KW-0812">Transmembrane</keyword>